<gene>
    <name evidence="1" type="ORF">NTE_00214</name>
</gene>
<keyword evidence="2" id="KW-1185">Reference proteome</keyword>
<evidence type="ECO:0000313" key="2">
    <source>
        <dbReference type="Proteomes" id="UP000028194"/>
    </source>
</evidence>
<protein>
    <submittedName>
        <fullName evidence="1">Uncharacterized protein</fullName>
    </submittedName>
</protein>
<dbReference type="Proteomes" id="UP000028194">
    <property type="component" value="Chromosome"/>
</dbReference>
<dbReference type="HOGENOM" id="CLU_2662137_0_0_2"/>
<sequence>MAVVAVVHSLSEKDNGSGSGSNIEDYGDCNNENAIQATLHVERISLKRPDWRSYNIDCIAIMDVMMNKPVSSYKS</sequence>
<dbReference type="AlphaFoldDB" id="A0A075MLG8"/>
<dbReference type="EMBL" id="CP007174">
    <property type="protein sequence ID" value="AIF82296.1"/>
    <property type="molecule type" value="Genomic_DNA"/>
</dbReference>
<evidence type="ECO:0000313" key="1">
    <source>
        <dbReference type="EMBL" id="AIF82296.1"/>
    </source>
</evidence>
<proteinExistence type="predicted"/>
<name>A0A075MLG8_9ARCH</name>
<accession>A0A075MLG8</accession>
<organism evidence="1 2">
    <name type="scientific">Candidatus Nitrososphaera evergladensis SR1</name>
    <dbReference type="NCBI Taxonomy" id="1459636"/>
    <lineage>
        <taxon>Archaea</taxon>
        <taxon>Nitrososphaerota</taxon>
        <taxon>Nitrososphaeria</taxon>
        <taxon>Nitrososphaerales</taxon>
        <taxon>Nitrososphaeraceae</taxon>
        <taxon>Nitrososphaera</taxon>
    </lineage>
</organism>
<dbReference type="KEGG" id="nev:NTE_00214"/>
<reference evidence="1 2" key="1">
    <citation type="journal article" date="2014" name="PLoS ONE">
        <title>Genome Sequence of Candidatus Nitrososphaera evergladensis from Group I.1b Enriched from Everglades Soil Reveals Novel Genomic Features of the Ammonia-Oxidizing Archaea.</title>
        <authorList>
            <person name="Zhalnina K.V."/>
            <person name="Dias R."/>
            <person name="Leonard M.T."/>
            <person name="Dorr de Quadros P."/>
            <person name="Camargo F.A."/>
            <person name="Drew J.C."/>
            <person name="Farmerie W.G."/>
            <person name="Daroub S.H."/>
            <person name="Triplett E.W."/>
        </authorList>
    </citation>
    <scope>NUCLEOTIDE SEQUENCE [LARGE SCALE GENOMIC DNA]</scope>
    <source>
        <strain evidence="1 2">SR1</strain>
    </source>
</reference>